<keyword evidence="6" id="KW-1185">Reference proteome</keyword>
<comment type="caution">
    <text evidence="5">The sequence shown here is derived from an EMBL/GenBank/DDBJ whole genome shotgun (WGS) entry which is preliminary data.</text>
</comment>
<dbReference type="PANTHER" id="PTHR43464:SF19">
    <property type="entry name" value="UBIQUINONE BIOSYNTHESIS O-METHYLTRANSFERASE, MITOCHONDRIAL"/>
    <property type="match status" value="1"/>
</dbReference>
<keyword evidence="3" id="KW-0949">S-adenosyl-L-methionine</keyword>
<evidence type="ECO:0000256" key="2">
    <source>
        <dbReference type="ARBA" id="ARBA00022679"/>
    </source>
</evidence>
<accession>A0ABQ5P9F0</accession>
<evidence type="ECO:0000313" key="5">
    <source>
        <dbReference type="EMBL" id="GLF99182.1"/>
    </source>
</evidence>
<evidence type="ECO:0000256" key="1">
    <source>
        <dbReference type="ARBA" id="ARBA00022603"/>
    </source>
</evidence>
<dbReference type="SUPFAM" id="SSF53335">
    <property type="entry name" value="S-adenosyl-L-methionine-dependent methyltransferases"/>
    <property type="match status" value="1"/>
</dbReference>
<evidence type="ECO:0000313" key="6">
    <source>
        <dbReference type="Proteomes" id="UP001291653"/>
    </source>
</evidence>
<dbReference type="PANTHER" id="PTHR43464">
    <property type="entry name" value="METHYLTRANSFERASE"/>
    <property type="match status" value="1"/>
</dbReference>
<dbReference type="GO" id="GO:0032259">
    <property type="term" value="P:methylation"/>
    <property type="evidence" value="ECO:0007669"/>
    <property type="project" value="UniProtKB-KW"/>
</dbReference>
<gene>
    <name evidence="5" type="ORF">SYYSPA8_32815</name>
</gene>
<name>A0ABQ5P9F0_9ACTN</name>
<reference evidence="5 6" key="1">
    <citation type="submission" date="2022-10" db="EMBL/GenBank/DDBJ databases">
        <title>Draft genome sequence of Streptomyces sp. YSPA8.</title>
        <authorList>
            <person name="Moriuchi R."/>
            <person name="Dohra H."/>
            <person name="Yamamura H."/>
            <person name="Kodani S."/>
        </authorList>
    </citation>
    <scope>NUCLEOTIDE SEQUENCE [LARGE SCALE GENOMIC DNA]</scope>
    <source>
        <strain evidence="5 6">YSPA8</strain>
    </source>
</reference>
<dbReference type="CDD" id="cd02440">
    <property type="entry name" value="AdoMet_MTases"/>
    <property type="match status" value="1"/>
</dbReference>
<dbReference type="EMBL" id="BSBI01000018">
    <property type="protein sequence ID" value="GLF99182.1"/>
    <property type="molecule type" value="Genomic_DNA"/>
</dbReference>
<keyword evidence="2" id="KW-0808">Transferase</keyword>
<proteinExistence type="predicted"/>
<feature type="domain" description="Methyltransferase" evidence="4">
    <location>
        <begin position="72"/>
        <end position="167"/>
    </location>
</feature>
<dbReference type="Gene3D" id="3.40.50.150">
    <property type="entry name" value="Vaccinia Virus protein VP39"/>
    <property type="match status" value="1"/>
</dbReference>
<dbReference type="InterPro" id="IPR041698">
    <property type="entry name" value="Methyltransf_25"/>
</dbReference>
<dbReference type="RefSeq" id="WP_323451132.1">
    <property type="nucleotide sequence ID" value="NZ_BSBI01000018.1"/>
</dbReference>
<evidence type="ECO:0000259" key="4">
    <source>
        <dbReference type="Pfam" id="PF13649"/>
    </source>
</evidence>
<protein>
    <submittedName>
        <fullName evidence="5">Class I SAM-dependent methyltransferase</fullName>
    </submittedName>
</protein>
<dbReference type="GO" id="GO:0008168">
    <property type="term" value="F:methyltransferase activity"/>
    <property type="evidence" value="ECO:0007669"/>
    <property type="project" value="UniProtKB-KW"/>
</dbReference>
<dbReference type="Proteomes" id="UP001291653">
    <property type="component" value="Unassembled WGS sequence"/>
</dbReference>
<dbReference type="Pfam" id="PF13649">
    <property type="entry name" value="Methyltransf_25"/>
    <property type="match status" value="1"/>
</dbReference>
<keyword evidence="1 5" id="KW-0489">Methyltransferase</keyword>
<sequence length="315" mass="32242">MHGTQDTRETPVPAALTVPTVPAGIANTDQAAAWNGYEGTHWAAHQERWNAVNAGFDRPLLDAAAITPGERVLDIGCGGGATTRLAARAAGAGHALGLDLSGPVLEHARTRARREAVANIAFEQGDAQVHPLPPAAFDIAISRFGIMFFADPVAAFANIARALRPGGRVAFLSAAEPEGNEWLQALVSLRDILPVGGFGAPGGPGMFALADAATATALLTEAGFRDARAEHVRAYGTWGRDAGDAADFLLDSGPGRHLLAQVGPEAATEARARLTAYLGTYGTAGTAGSAESGSGGGGGLRLRSTGWLLTATRPA</sequence>
<dbReference type="InterPro" id="IPR029063">
    <property type="entry name" value="SAM-dependent_MTases_sf"/>
</dbReference>
<organism evidence="5 6">
    <name type="scientific">Streptomyces yaizuensis</name>
    <dbReference type="NCBI Taxonomy" id="2989713"/>
    <lineage>
        <taxon>Bacteria</taxon>
        <taxon>Bacillati</taxon>
        <taxon>Actinomycetota</taxon>
        <taxon>Actinomycetes</taxon>
        <taxon>Kitasatosporales</taxon>
        <taxon>Streptomycetaceae</taxon>
        <taxon>Streptomyces</taxon>
    </lineage>
</organism>
<evidence type="ECO:0000256" key="3">
    <source>
        <dbReference type="ARBA" id="ARBA00022691"/>
    </source>
</evidence>